<feature type="transmembrane region" description="Helical" evidence="1">
    <location>
        <begin position="303"/>
        <end position="322"/>
    </location>
</feature>
<evidence type="ECO:0000259" key="2">
    <source>
        <dbReference type="Pfam" id="PF26626"/>
    </source>
</evidence>
<feature type="transmembrane region" description="Helical" evidence="1">
    <location>
        <begin position="421"/>
        <end position="443"/>
    </location>
</feature>
<keyword evidence="4" id="KW-1185">Reference proteome</keyword>
<keyword evidence="1" id="KW-0812">Transmembrane</keyword>
<feature type="transmembrane region" description="Helical" evidence="1">
    <location>
        <begin position="111"/>
        <end position="130"/>
    </location>
</feature>
<organism evidence="3 4">
    <name type="scientific">Kineothrix alysoides</name>
    <dbReference type="NCBI Taxonomy" id="1469948"/>
    <lineage>
        <taxon>Bacteria</taxon>
        <taxon>Bacillati</taxon>
        <taxon>Bacillota</taxon>
        <taxon>Clostridia</taxon>
        <taxon>Lachnospirales</taxon>
        <taxon>Lachnospiraceae</taxon>
        <taxon>Kineothrix</taxon>
    </lineage>
</organism>
<dbReference type="EMBL" id="SLUO01000004">
    <property type="protein sequence ID" value="TCL59464.1"/>
    <property type="molecule type" value="Genomic_DNA"/>
</dbReference>
<dbReference type="Pfam" id="PF26626">
    <property type="entry name" value="DUF8201"/>
    <property type="match status" value="1"/>
</dbReference>
<feature type="transmembrane region" description="Helical" evidence="1">
    <location>
        <begin position="72"/>
        <end position="91"/>
    </location>
</feature>
<protein>
    <recommendedName>
        <fullName evidence="2">DUF8201 domain-containing protein</fullName>
    </recommendedName>
</protein>
<proteinExistence type="predicted"/>
<feature type="domain" description="DUF8201" evidence="2">
    <location>
        <begin position="1"/>
        <end position="452"/>
    </location>
</feature>
<keyword evidence="1" id="KW-0472">Membrane</keyword>
<keyword evidence="1" id="KW-1133">Transmembrane helix</keyword>
<evidence type="ECO:0000313" key="4">
    <source>
        <dbReference type="Proteomes" id="UP000295718"/>
    </source>
</evidence>
<feature type="transmembrane region" description="Helical" evidence="1">
    <location>
        <begin position="172"/>
        <end position="200"/>
    </location>
</feature>
<feature type="transmembrane region" description="Helical" evidence="1">
    <location>
        <begin position="268"/>
        <end position="291"/>
    </location>
</feature>
<feature type="transmembrane region" description="Helical" evidence="1">
    <location>
        <begin position="6"/>
        <end position="27"/>
    </location>
</feature>
<sequence length="566" mass="64002">MLSVCLIFLYVFLTAYLTGFLVLKGIGRFCTGRNGMEASEAFWHMLKIPDYCMAGLVALTVYAQFFSLFYKIGLAANLFLLLLCVITSAIFRKELFKELLKAKQTVTWKKAAGCLFLFLLFAYGTSRGIIHYDTGLYHAQSIRWIEEYGIVKGLGNLHCRLAYNSSAFSLSALFSVSFLGIQSYHCMAGFFALMLAKICGEIAEAFRRRRLILSDFVRITCIYYLLIIFDEMISPASDYFMVLTVFYIVIRFLDLSEEKVESWIPYGLLSLTAVYAMSLKLSAALILLLVVKPAAMLIKSRNFQGIFSFIGLGVIIITPYFIRNVIISGWLVYPFTALDVFSVDWKIPKGIADYDAKEIQAWGRGIYDAAKYGESISLWFPEWIRGLGAVDKLSVFGAVLSVPALAAATLVIWIKRKKEMYDFLLVAATVNLSFLFWLFSAPLIRYGCVYVWLASALTFGGLMLYVIKRKNIWRAVYIVLGLAACYKVYAFGQEVALAYDGNYMISQKDYENFEMTAYEIDGLIFFYPSEGDRAGYAVFPSSPAKAEMALRGTNIREGFRYKKISD</sequence>
<name>A0A4R1R278_9FIRM</name>
<feature type="transmembrane region" description="Helical" evidence="1">
    <location>
        <begin position="449"/>
        <end position="467"/>
    </location>
</feature>
<dbReference type="NCBIfam" id="NF047510">
    <property type="entry name" value="LIC_10190_fam"/>
    <property type="match status" value="1"/>
</dbReference>
<feature type="transmembrane region" description="Helical" evidence="1">
    <location>
        <begin position="393"/>
        <end position="414"/>
    </location>
</feature>
<dbReference type="InterPro" id="IPR058065">
    <property type="entry name" value="LIC_10190-like"/>
</dbReference>
<dbReference type="RefSeq" id="WP_031392279.1">
    <property type="nucleotide sequence ID" value="NZ_JPNB01000002.1"/>
</dbReference>
<accession>A0A4R1R278</accession>
<dbReference type="OrthoDB" id="344987at2"/>
<dbReference type="Proteomes" id="UP000295718">
    <property type="component" value="Unassembled WGS sequence"/>
</dbReference>
<evidence type="ECO:0000313" key="3">
    <source>
        <dbReference type="EMBL" id="TCL59464.1"/>
    </source>
</evidence>
<evidence type="ECO:0000256" key="1">
    <source>
        <dbReference type="SAM" id="Phobius"/>
    </source>
</evidence>
<comment type="caution">
    <text evidence="3">The sequence shown here is derived from an EMBL/GenBank/DDBJ whole genome shotgun (WGS) entry which is preliminary data.</text>
</comment>
<dbReference type="STRING" id="1469948.GCA_000732725_03660"/>
<gene>
    <name evidence="3" type="ORF">EDD76_104201</name>
</gene>
<reference evidence="3 4" key="1">
    <citation type="submission" date="2019-03" db="EMBL/GenBank/DDBJ databases">
        <title>Genomic Encyclopedia of Type Strains, Phase IV (KMG-IV): sequencing the most valuable type-strain genomes for metagenomic binning, comparative biology and taxonomic classification.</title>
        <authorList>
            <person name="Goeker M."/>
        </authorList>
    </citation>
    <scope>NUCLEOTIDE SEQUENCE [LARGE SCALE GENOMIC DNA]</scope>
    <source>
        <strain evidence="3 4">DSM 100556</strain>
    </source>
</reference>
<feature type="transmembrane region" description="Helical" evidence="1">
    <location>
        <begin position="221"/>
        <end position="248"/>
    </location>
</feature>
<dbReference type="AlphaFoldDB" id="A0A4R1R278"/>
<dbReference type="InterPro" id="IPR058514">
    <property type="entry name" value="DUF8201"/>
</dbReference>
<feature type="transmembrane region" description="Helical" evidence="1">
    <location>
        <begin position="48"/>
        <end position="66"/>
    </location>
</feature>